<keyword evidence="1" id="KW-0812">Transmembrane</keyword>
<dbReference type="Proteomes" id="UP000008068">
    <property type="component" value="Unassembled WGS sequence"/>
</dbReference>
<dbReference type="OrthoDB" id="5851948at2759"/>
<dbReference type="Gene3D" id="3.40.33.10">
    <property type="entry name" value="CAP"/>
    <property type="match status" value="1"/>
</dbReference>
<dbReference type="SUPFAM" id="SSF55797">
    <property type="entry name" value="PR-1-like"/>
    <property type="match status" value="1"/>
</dbReference>
<dbReference type="EMBL" id="GL379806">
    <property type="protein sequence ID" value="EGT40963.1"/>
    <property type="molecule type" value="Genomic_DNA"/>
</dbReference>
<gene>
    <name evidence="3" type="ORF">CAEBREN_25110</name>
</gene>
<protein>
    <recommendedName>
        <fullName evidence="5">SCP domain-containing protein</fullName>
    </recommendedName>
</protein>
<name>G0MQD7_CAEBE</name>
<evidence type="ECO:0000256" key="1">
    <source>
        <dbReference type="SAM" id="Phobius"/>
    </source>
</evidence>
<organism evidence="4">
    <name type="scientific">Caenorhabditis brenneri</name>
    <name type="common">Nematode worm</name>
    <dbReference type="NCBI Taxonomy" id="135651"/>
    <lineage>
        <taxon>Eukaryota</taxon>
        <taxon>Metazoa</taxon>
        <taxon>Ecdysozoa</taxon>
        <taxon>Nematoda</taxon>
        <taxon>Chromadorea</taxon>
        <taxon>Rhabditida</taxon>
        <taxon>Rhabditina</taxon>
        <taxon>Rhabditomorpha</taxon>
        <taxon>Rhabditoidea</taxon>
        <taxon>Rhabditidae</taxon>
        <taxon>Peloderinae</taxon>
        <taxon>Caenorhabditis</taxon>
    </lineage>
</organism>
<dbReference type="HOGENOM" id="CLU_064374_0_0_1"/>
<keyword evidence="1" id="KW-1133">Transmembrane helix</keyword>
<dbReference type="eggNOG" id="ENOG502TI5H">
    <property type="taxonomic scope" value="Eukaryota"/>
</dbReference>
<evidence type="ECO:0000313" key="4">
    <source>
        <dbReference type="Proteomes" id="UP000008068"/>
    </source>
</evidence>
<dbReference type="AlphaFoldDB" id="G0MQD7"/>
<feature type="signal peptide" evidence="2">
    <location>
        <begin position="1"/>
        <end position="18"/>
    </location>
</feature>
<evidence type="ECO:0008006" key="5">
    <source>
        <dbReference type="Google" id="ProtNLM"/>
    </source>
</evidence>
<feature type="transmembrane region" description="Helical" evidence="1">
    <location>
        <begin position="264"/>
        <end position="281"/>
    </location>
</feature>
<accession>G0MQD7</accession>
<proteinExistence type="predicted"/>
<evidence type="ECO:0000256" key="2">
    <source>
        <dbReference type="SAM" id="SignalP"/>
    </source>
</evidence>
<keyword evidence="2" id="KW-0732">Signal</keyword>
<dbReference type="InParanoid" id="G0MQD7"/>
<dbReference type="InterPro" id="IPR035940">
    <property type="entry name" value="CAP_sf"/>
</dbReference>
<dbReference type="OMA" id="PAANMFR"/>
<sequence length="282" mass="31458">MKLLTLIVLVCIHEITCAKDDKIPHQGRFFLRNVNEARKYLASGLLRQLEPLGLGVIKLPPVGPAANMFRIKWSKELETIAEKNVKGGSLKGPCGNFKQEGYSGFYWENDLVAAMKRYIAGLNISGLSFPTIEKVLKKFSSAFETLLFIVWAIISYPKQFPIPDDAQIGPAEALYAHRFEIGCAFDEFAICVMRDTKNNGTLYKEGVACTQCPTHCEFTENIDGTIEEGDLCVPPEPGSELNSQMQLTAELKEMQDFIDSGNTSFSMMGVIFVFVIYVLVFL</sequence>
<keyword evidence="1" id="KW-0472">Membrane</keyword>
<evidence type="ECO:0000313" key="3">
    <source>
        <dbReference type="EMBL" id="EGT40963.1"/>
    </source>
</evidence>
<reference evidence="4" key="1">
    <citation type="submission" date="2011-07" db="EMBL/GenBank/DDBJ databases">
        <authorList>
            <consortium name="Caenorhabditis brenneri Sequencing and Analysis Consortium"/>
            <person name="Wilson R.K."/>
        </authorList>
    </citation>
    <scope>NUCLEOTIDE SEQUENCE [LARGE SCALE GENOMIC DNA]</scope>
    <source>
        <strain evidence="4">PB2801</strain>
    </source>
</reference>
<feature type="chain" id="PRO_5003403866" description="SCP domain-containing protein" evidence="2">
    <location>
        <begin position="19"/>
        <end position="282"/>
    </location>
</feature>
<keyword evidence="4" id="KW-1185">Reference proteome</keyword>